<name>A0A3E2DIV5_9ACTN</name>
<evidence type="ECO:0008006" key="6">
    <source>
        <dbReference type="Google" id="ProtNLM"/>
    </source>
</evidence>
<dbReference type="EMBL" id="NOWI01000004">
    <property type="protein sequence ID" value="RFT44873.1"/>
    <property type="molecule type" value="Genomic_DNA"/>
</dbReference>
<evidence type="ECO:0000313" key="5">
    <source>
        <dbReference type="Proteomes" id="UP000259211"/>
    </source>
</evidence>
<dbReference type="AlphaFoldDB" id="A0A3E2DIV5"/>
<reference evidence="3" key="2">
    <citation type="submission" date="2024-02" db="EMBL/GenBank/DDBJ databases">
        <title>Bacterial skin colonization with Propionibacterium avidum as a risk factor for Periprosthetic Joint Infections - a single-center prospective study.</title>
        <authorList>
            <person name="Achermann Y."/>
        </authorList>
    </citation>
    <scope>NUCLEOTIDE SEQUENCE</scope>
    <source>
        <strain evidence="3">PAVI-2017310195</strain>
    </source>
</reference>
<dbReference type="Proteomes" id="UP000259211">
    <property type="component" value="Unassembled WGS sequence"/>
</dbReference>
<dbReference type="RefSeq" id="WP_015582632.1">
    <property type="nucleotide sequence ID" value="NZ_AP024308.1"/>
</dbReference>
<dbReference type="GeneID" id="29844254"/>
<keyword evidence="2" id="KW-1133">Transmembrane helix</keyword>
<organism evidence="4 5">
    <name type="scientific">Cutibacterium avidum</name>
    <dbReference type="NCBI Taxonomy" id="33010"/>
    <lineage>
        <taxon>Bacteria</taxon>
        <taxon>Bacillati</taxon>
        <taxon>Actinomycetota</taxon>
        <taxon>Actinomycetes</taxon>
        <taxon>Propionibacteriales</taxon>
        <taxon>Propionibacteriaceae</taxon>
        <taxon>Cutibacterium</taxon>
    </lineage>
</organism>
<protein>
    <recommendedName>
        <fullName evidence="6">AtpZ/AtpI family protein</fullName>
    </recommendedName>
</protein>
<keyword evidence="2" id="KW-0812">Transmembrane</keyword>
<dbReference type="EMBL" id="JBAKUA010000001">
    <property type="protein sequence ID" value="MEH1545499.1"/>
    <property type="molecule type" value="Genomic_DNA"/>
</dbReference>
<comment type="caution">
    <text evidence="4">The sequence shown here is derived from an EMBL/GenBank/DDBJ whole genome shotgun (WGS) entry which is preliminary data.</text>
</comment>
<gene>
    <name evidence="4" type="ORF">CHT91_05245</name>
    <name evidence="3" type="ORF">V7F78_00365</name>
</gene>
<sequence length="92" mass="9965">MAAKVSLDMGTNSMTRTSTSSTPSSSDDAWGVLSYVLAGMLFYGGIGWLLASHFHQMWIFVVGMVVGLAASVYLIVKRYGTVPEQNNDREGQ</sequence>
<feature type="region of interest" description="Disordered" evidence="1">
    <location>
        <begin position="1"/>
        <end position="28"/>
    </location>
</feature>
<evidence type="ECO:0000256" key="2">
    <source>
        <dbReference type="SAM" id="Phobius"/>
    </source>
</evidence>
<keyword evidence="2" id="KW-0472">Membrane</keyword>
<reference evidence="4 5" key="1">
    <citation type="submission" date="2017-07" db="EMBL/GenBank/DDBJ databases">
        <authorList>
            <person name="Sun Z.S."/>
            <person name="Albrecht U."/>
            <person name="Echele G."/>
            <person name="Lee C.C."/>
        </authorList>
    </citation>
    <scope>NUCLEOTIDE SEQUENCE [LARGE SCALE GENOMIC DNA]</scope>
    <source>
        <strain evidence="4 5">P16-029</strain>
    </source>
</reference>
<evidence type="ECO:0000313" key="3">
    <source>
        <dbReference type="EMBL" id="MEH1545499.1"/>
    </source>
</evidence>
<feature type="transmembrane region" description="Helical" evidence="2">
    <location>
        <begin position="29"/>
        <end position="50"/>
    </location>
</feature>
<accession>A0A3E2DIV5</accession>
<feature type="transmembrane region" description="Helical" evidence="2">
    <location>
        <begin position="57"/>
        <end position="76"/>
    </location>
</feature>
<dbReference type="Proteomes" id="UP001309299">
    <property type="component" value="Unassembled WGS sequence"/>
</dbReference>
<evidence type="ECO:0000256" key="1">
    <source>
        <dbReference type="SAM" id="MobiDB-lite"/>
    </source>
</evidence>
<evidence type="ECO:0000313" key="4">
    <source>
        <dbReference type="EMBL" id="RFT44873.1"/>
    </source>
</evidence>
<feature type="compositionally biased region" description="Low complexity" evidence="1">
    <location>
        <begin position="11"/>
        <end position="26"/>
    </location>
</feature>
<proteinExistence type="predicted"/>